<feature type="region of interest" description="Disordered" evidence="1">
    <location>
        <begin position="368"/>
        <end position="392"/>
    </location>
</feature>
<keyword evidence="3" id="KW-1185">Reference proteome</keyword>
<protein>
    <submittedName>
        <fullName evidence="2">Uncharacterized protein</fullName>
    </submittedName>
</protein>
<proteinExistence type="predicted"/>
<name>A0A0D2JBS7_9CHLO</name>
<gene>
    <name evidence="2" type="ORF">MNEG_10809</name>
</gene>
<organism evidence="2 3">
    <name type="scientific">Monoraphidium neglectum</name>
    <dbReference type="NCBI Taxonomy" id="145388"/>
    <lineage>
        <taxon>Eukaryota</taxon>
        <taxon>Viridiplantae</taxon>
        <taxon>Chlorophyta</taxon>
        <taxon>core chlorophytes</taxon>
        <taxon>Chlorophyceae</taxon>
        <taxon>CS clade</taxon>
        <taxon>Sphaeropleales</taxon>
        <taxon>Selenastraceae</taxon>
        <taxon>Monoraphidium</taxon>
    </lineage>
</organism>
<evidence type="ECO:0000313" key="3">
    <source>
        <dbReference type="Proteomes" id="UP000054498"/>
    </source>
</evidence>
<dbReference type="GeneID" id="25728008"/>
<reference evidence="2 3" key="1">
    <citation type="journal article" date="2013" name="BMC Genomics">
        <title>Reconstruction of the lipid metabolism for the microalga Monoraphidium neglectum from its genome sequence reveals characteristics suitable for biofuel production.</title>
        <authorList>
            <person name="Bogen C."/>
            <person name="Al-Dilaimi A."/>
            <person name="Albersmeier A."/>
            <person name="Wichmann J."/>
            <person name="Grundmann M."/>
            <person name="Rupp O."/>
            <person name="Lauersen K.J."/>
            <person name="Blifernez-Klassen O."/>
            <person name="Kalinowski J."/>
            <person name="Goesmann A."/>
            <person name="Mussgnug J.H."/>
            <person name="Kruse O."/>
        </authorList>
    </citation>
    <scope>NUCLEOTIDE SEQUENCE [LARGE SCALE GENOMIC DNA]</scope>
    <source>
        <strain evidence="2 3">SAG 48.87</strain>
    </source>
</reference>
<dbReference type="KEGG" id="mng:MNEG_10809"/>
<sequence length="720" mass="78053">MLPALPEQQQQQQEQQQRQQEQQQQQQEQHYQQQEQEQGQGQGQQQARAPPPGVPVTSGAWEVLIAWLAPAGNRLSTLGPLRASSRRLRDVIDGGYVDVLSIGCYKGASGCDPDQLTATARRLQGVTALEFAYRTYDSSILAASPSELKSVLASNILVLTQQMAAVEQLPRLTAVYGAPGHPPLISEIARVALGNLHALASVRDLSLWIPLPRQHYDHEPEFDPSPLSALFGRLTALKLRFEMRPKIARAFRPLLRGATSLETLTLVDWPKGIAPPALAGLTALRRLELMTSGDLENLQMLACVAGNALTSVTALVLGDTSEHFLERGNIFSDSPFSCPEDSASDPFRDIGFNVPNLEVLEIARGVALEGPKSPGPAQAGGAGPPPPLPPPPLPRLRVLRVAWLDSCGEGNHEAARRGDLHRVAPNLEELYVETITSKFHPGPLLRGLRRLRLLEMGDESSVEGAPCWMAVAQPSARDKTHLRLPLGRDGAIEGAPTAPGVEAAAPAEEGAGEAAGAAAGGLELRLKWDIDGVRLEPTLIFADAVRQWGGLRRLRLDGIVDGADRVLRVLGESQLGGCLEELHAEQCWVRRHWNNMLEDAAPEAPPLPPRAEVLPRLLLALPQLRRVRALSLRLTDPCDGVATAQMAPRELERMAAPMRWREEWQCDEEEEVDQVQGGEAPAVAGPPVVRIALAFQAHGVDPAFARALMARHPGLVLVLS</sequence>
<dbReference type="SUPFAM" id="SSF81995">
    <property type="entry name" value="beta-sandwich domain of Sec23/24"/>
    <property type="match status" value="1"/>
</dbReference>
<accession>A0A0D2JBS7</accession>
<dbReference type="RefSeq" id="XP_013896172.1">
    <property type="nucleotide sequence ID" value="XM_014040718.1"/>
</dbReference>
<dbReference type="STRING" id="145388.A0A0D2JBS7"/>
<evidence type="ECO:0000313" key="2">
    <source>
        <dbReference type="EMBL" id="KIY97152.1"/>
    </source>
</evidence>
<dbReference type="AlphaFoldDB" id="A0A0D2JBS7"/>
<evidence type="ECO:0000256" key="1">
    <source>
        <dbReference type="SAM" id="MobiDB-lite"/>
    </source>
</evidence>
<dbReference type="EMBL" id="KK102687">
    <property type="protein sequence ID" value="KIY97152.1"/>
    <property type="molecule type" value="Genomic_DNA"/>
</dbReference>
<dbReference type="Proteomes" id="UP000054498">
    <property type="component" value="Unassembled WGS sequence"/>
</dbReference>
<feature type="compositionally biased region" description="Low complexity" evidence="1">
    <location>
        <begin position="7"/>
        <end position="46"/>
    </location>
</feature>
<feature type="compositionally biased region" description="Pro residues" evidence="1">
    <location>
        <begin position="383"/>
        <end position="392"/>
    </location>
</feature>
<feature type="region of interest" description="Disordered" evidence="1">
    <location>
        <begin position="1"/>
        <end position="55"/>
    </location>
</feature>